<protein>
    <submittedName>
        <fullName evidence="3">Peptidase M23</fullName>
    </submittedName>
</protein>
<dbReference type="PANTHER" id="PTHR21666:SF270">
    <property type="entry name" value="MUREIN HYDROLASE ACTIVATOR ENVC"/>
    <property type="match status" value="1"/>
</dbReference>
<keyword evidence="1" id="KW-0812">Transmembrane</keyword>
<proteinExistence type="predicted"/>
<feature type="domain" description="M23ase beta-sheet core" evidence="2">
    <location>
        <begin position="187"/>
        <end position="278"/>
    </location>
</feature>
<dbReference type="CDD" id="cd12797">
    <property type="entry name" value="M23_peptidase"/>
    <property type="match status" value="1"/>
</dbReference>
<evidence type="ECO:0000259" key="2">
    <source>
        <dbReference type="Pfam" id="PF01551"/>
    </source>
</evidence>
<evidence type="ECO:0000256" key="1">
    <source>
        <dbReference type="SAM" id="Phobius"/>
    </source>
</evidence>
<dbReference type="InterPro" id="IPR011055">
    <property type="entry name" value="Dup_hybrid_motif"/>
</dbReference>
<organism evidence="3 4">
    <name type="scientific">Paenibacillus polymyxa</name>
    <name type="common">Bacillus polymyxa</name>
    <dbReference type="NCBI Taxonomy" id="1406"/>
    <lineage>
        <taxon>Bacteria</taxon>
        <taxon>Bacillati</taxon>
        <taxon>Bacillota</taxon>
        <taxon>Bacilli</taxon>
        <taxon>Bacillales</taxon>
        <taxon>Paenibacillaceae</taxon>
        <taxon>Paenibacillus</taxon>
    </lineage>
</organism>
<comment type="caution">
    <text evidence="3">The sequence shown here is derived from an EMBL/GenBank/DDBJ whole genome shotgun (WGS) entry which is preliminary data.</text>
</comment>
<feature type="transmembrane region" description="Helical" evidence="1">
    <location>
        <begin position="53"/>
        <end position="70"/>
    </location>
</feature>
<dbReference type="PANTHER" id="PTHR21666">
    <property type="entry name" value="PEPTIDASE-RELATED"/>
    <property type="match status" value="1"/>
</dbReference>
<dbReference type="InterPro" id="IPR016047">
    <property type="entry name" value="M23ase_b-sheet_dom"/>
</dbReference>
<feature type="transmembrane region" description="Helical" evidence="1">
    <location>
        <begin position="6"/>
        <end position="23"/>
    </location>
</feature>
<keyword evidence="1" id="KW-0472">Membrane</keyword>
<name>A0ABX2Z615_PAEPO</name>
<sequence length="310" mass="35893">MFFYFVKKLLIPLILYWIMAYFPFKNRISWYIHTLFTSAYTFMILFINDWTEISYYLRPVCIVLFGCSLFRQMITLRSFKFNGLNRRTRIFLSLYGLLAIYQVFICILFSISYITSTPKHEDAVDLAFPLKGGAYEVVNGGMSSSMNYHFSHRTLKYAVDITKLTPLGSRKGIFDNPESLKSYPIYNDSVYSPVEGRIIEVVDGVEDNVPNSLGRSTTNMIIIKHQGYNILLLHLKKNSLLVKKNDFVKVGQEIAKVGNSGYSSEPHLHVHAIKHDNKRDYFNGTSVPITFNGNYLKRNDLLFNQTLIFR</sequence>
<feature type="transmembrane region" description="Helical" evidence="1">
    <location>
        <begin position="30"/>
        <end position="47"/>
    </location>
</feature>
<gene>
    <name evidence="3" type="ORF">A7312_15615</name>
</gene>
<dbReference type="Proteomes" id="UP000094974">
    <property type="component" value="Unassembled WGS sequence"/>
</dbReference>
<dbReference type="SUPFAM" id="SSF51261">
    <property type="entry name" value="Duplicated hybrid motif"/>
    <property type="match status" value="1"/>
</dbReference>
<dbReference type="Pfam" id="PF01551">
    <property type="entry name" value="Peptidase_M23"/>
    <property type="match status" value="1"/>
</dbReference>
<dbReference type="EMBL" id="LYND01000184">
    <property type="protein sequence ID" value="ODA06326.1"/>
    <property type="molecule type" value="Genomic_DNA"/>
</dbReference>
<reference evidence="4" key="1">
    <citation type="submission" date="2016-05" db="EMBL/GenBank/DDBJ databases">
        <title>Whole genome shotgun sequencing of cultured foodborne pathogen.</title>
        <authorList>
            <person name="Zheng J."/>
            <person name="Timme R."/>
            <person name="Allard M."/>
            <person name="Strain E."/>
            <person name="Luo Y."/>
            <person name="Brown E."/>
        </authorList>
    </citation>
    <scope>NUCLEOTIDE SEQUENCE [LARGE SCALE GENOMIC DNA]</scope>
    <source>
        <strain evidence="4">CFSAN034343</strain>
    </source>
</reference>
<evidence type="ECO:0000313" key="3">
    <source>
        <dbReference type="EMBL" id="ODA06326.1"/>
    </source>
</evidence>
<keyword evidence="4" id="KW-1185">Reference proteome</keyword>
<dbReference type="InterPro" id="IPR050570">
    <property type="entry name" value="Cell_wall_metabolism_enzyme"/>
</dbReference>
<keyword evidence="1" id="KW-1133">Transmembrane helix</keyword>
<accession>A0ABX2Z615</accession>
<feature type="transmembrane region" description="Helical" evidence="1">
    <location>
        <begin position="90"/>
        <end position="114"/>
    </location>
</feature>
<evidence type="ECO:0000313" key="4">
    <source>
        <dbReference type="Proteomes" id="UP000094974"/>
    </source>
</evidence>
<dbReference type="Gene3D" id="2.70.70.10">
    <property type="entry name" value="Glucose Permease (Domain IIA)"/>
    <property type="match status" value="1"/>
</dbReference>